<dbReference type="Proteomes" id="UP000823933">
    <property type="component" value="Unassembled WGS sequence"/>
</dbReference>
<dbReference type="SUPFAM" id="SSF54975">
    <property type="entry name" value="Acylphosphatase/BLUF domain-like"/>
    <property type="match status" value="1"/>
</dbReference>
<dbReference type="InterPro" id="IPR036046">
    <property type="entry name" value="Acylphosphatase-like_dom_sf"/>
</dbReference>
<dbReference type="AlphaFoldDB" id="A0A9D1TV21"/>
<dbReference type="EMBL" id="DXHQ01000003">
    <property type="protein sequence ID" value="HIW07803.1"/>
    <property type="molecule type" value="Genomic_DNA"/>
</dbReference>
<sequence length="108" mass="12018">MFNFLKDKDRTPPALPAGTVRRRYVVSGRVQGVGFRYRARYAAGQLGLAGWVQNEDDGTVTLEVQGDPALFARMFDMIAAGGYIQITGIRSQEMEPDPWARGFSVRGY</sequence>
<evidence type="ECO:0000313" key="9">
    <source>
        <dbReference type="EMBL" id="HIW07803.1"/>
    </source>
</evidence>
<dbReference type="InterPro" id="IPR017968">
    <property type="entry name" value="Acylphosphatase_CS"/>
</dbReference>
<evidence type="ECO:0000256" key="5">
    <source>
        <dbReference type="PROSITE-ProRule" id="PRU00520"/>
    </source>
</evidence>
<evidence type="ECO:0000256" key="3">
    <source>
        <dbReference type="ARBA" id="ARBA00015991"/>
    </source>
</evidence>
<dbReference type="PANTHER" id="PTHR47268:SF4">
    <property type="entry name" value="ACYLPHOSPHATASE"/>
    <property type="match status" value="1"/>
</dbReference>
<feature type="domain" description="Acylphosphatase-like" evidence="8">
    <location>
        <begin position="21"/>
        <end position="107"/>
    </location>
</feature>
<comment type="caution">
    <text evidence="9">The sequence shown here is derived from an EMBL/GenBank/DDBJ whole genome shotgun (WGS) entry which is preliminary data.</text>
</comment>
<evidence type="ECO:0000256" key="2">
    <source>
        <dbReference type="ARBA" id="ARBA00012150"/>
    </source>
</evidence>
<dbReference type="PROSITE" id="PS51160">
    <property type="entry name" value="ACYLPHOSPHATASE_3"/>
    <property type="match status" value="1"/>
</dbReference>
<reference evidence="9" key="1">
    <citation type="journal article" date="2021" name="PeerJ">
        <title>Extensive microbial diversity within the chicken gut microbiome revealed by metagenomics and culture.</title>
        <authorList>
            <person name="Gilroy R."/>
            <person name="Ravi A."/>
            <person name="Getino M."/>
            <person name="Pursley I."/>
            <person name="Horton D.L."/>
            <person name="Alikhan N.F."/>
            <person name="Baker D."/>
            <person name="Gharbi K."/>
            <person name="Hall N."/>
            <person name="Watson M."/>
            <person name="Adriaenssens E.M."/>
            <person name="Foster-Nyarko E."/>
            <person name="Jarju S."/>
            <person name="Secka A."/>
            <person name="Antonio M."/>
            <person name="Oren A."/>
            <person name="Chaudhuri R.R."/>
            <person name="La Ragione R."/>
            <person name="Hildebrand F."/>
            <person name="Pallen M.J."/>
        </authorList>
    </citation>
    <scope>NUCLEOTIDE SEQUENCE</scope>
    <source>
        <strain evidence="9">ChiHcolR34-3080</strain>
    </source>
</reference>
<comment type="catalytic activity">
    <reaction evidence="4 5 6">
        <text>an acyl phosphate + H2O = a carboxylate + phosphate + H(+)</text>
        <dbReference type="Rhea" id="RHEA:14965"/>
        <dbReference type="ChEBI" id="CHEBI:15377"/>
        <dbReference type="ChEBI" id="CHEBI:15378"/>
        <dbReference type="ChEBI" id="CHEBI:29067"/>
        <dbReference type="ChEBI" id="CHEBI:43474"/>
        <dbReference type="ChEBI" id="CHEBI:59918"/>
        <dbReference type="EC" id="3.6.1.7"/>
    </reaction>
</comment>
<feature type="active site" evidence="5">
    <location>
        <position position="36"/>
    </location>
</feature>
<evidence type="ECO:0000256" key="1">
    <source>
        <dbReference type="ARBA" id="ARBA00005614"/>
    </source>
</evidence>
<name>A0A9D1TV21_9FIRM</name>
<dbReference type="PROSITE" id="PS00151">
    <property type="entry name" value="ACYLPHOSPHATASE_2"/>
    <property type="match status" value="1"/>
</dbReference>
<evidence type="ECO:0000256" key="6">
    <source>
        <dbReference type="RuleBase" id="RU000553"/>
    </source>
</evidence>
<reference evidence="9" key="2">
    <citation type="submission" date="2021-04" db="EMBL/GenBank/DDBJ databases">
        <authorList>
            <person name="Gilroy R."/>
        </authorList>
    </citation>
    <scope>NUCLEOTIDE SEQUENCE</scope>
    <source>
        <strain evidence="9">ChiHcolR34-3080</strain>
    </source>
</reference>
<dbReference type="PRINTS" id="PR00112">
    <property type="entry name" value="ACYLPHPHTASE"/>
</dbReference>
<protein>
    <recommendedName>
        <fullName evidence="3 5">Acylphosphatase</fullName>
        <ecNumber evidence="2 5">3.6.1.7</ecNumber>
    </recommendedName>
</protein>
<evidence type="ECO:0000313" key="10">
    <source>
        <dbReference type="Proteomes" id="UP000823933"/>
    </source>
</evidence>
<keyword evidence="5 6" id="KW-0378">Hydrolase</keyword>
<evidence type="ECO:0000259" key="8">
    <source>
        <dbReference type="PROSITE" id="PS51160"/>
    </source>
</evidence>
<dbReference type="InterPro" id="IPR001792">
    <property type="entry name" value="Acylphosphatase-like_dom"/>
</dbReference>
<evidence type="ECO:0000256" key="7">
    <source>
        <dbReference type="RuleBase" id="RU004168"/>
    </source>
</evidence>
<gene>
    <name evidence="9" type="ORF">H9890_00160</name>
</gene>
<dbReference type="Pfam" id="PF00708">
    <property type="entry name" value="Acylphosphatase"/>
    <property type="match status" value="1"/>
</dbReference>
<proteinExistence type="inferred from homology"/>
<accession>A0A9D1TV21</accession>
<dbReference type="GO" id="GO:0003998">
    <property type="term" value="F:acylphosphatase activity"/>
    <property type="evidence" value="ECO:0007669"/>
    <property type="project" value="UniProtKB-EC"/>
</dbReference>
<organism evidence="9 10">
    <name type="scientific">Candidatus Faecalibacterium intestinigallinarum</name>
    <dbReference type="NCBI Taxonomy" id="2838581"/>
    <lineage>
        <taxon>Bacteria</taxon>
        <taxon>Bacillati</taxon>
        <taxon>Bacillota</taxon>
        <taxon>Clostridia</taxon>
        <taxon>Eubacteriales</taxon>
        <taxon>Oscillospiraceae</taxon>
        <taxon>Faecalibacterium</taxon>
    </lineage>
</organism>
<feature type="active site" evidence="5">
    <location>
        <position position="54"/>
    </location>
</feature>
<dbReference type="PANTHER" id="PTHR47268">
    <property type="entry name" value="ACYLPHOSPHATASE"/>
    <property type="match status" value="1"/>
</dbReference>
<dbReference type="PROSITE" id="PS00150">
    <property type="entry name" value="ACYLPHOSPHATASE_1"/>
    <property type="match status" value="1"/>
</dbReference>
<dbReference type="EC" id="3.6.1.7" evidence="2 5"/>
<dbReference type="InterPro" id="IPR020456">
    <property type="entry name" value="Acylphosphatase"/>
</dbReference>
<dbReference type="Gene3D" id="3.30.70.100">
    <property type="match status" value="1"/>
</dbReference>
<comment type="similarity">
    <text evidence="1 7">Belongs to the acylphosphatase family.</text>
</comment>
<evidence type="ECO:0000256" key="4">
    <source>
        <dbReference type="ARBA" id="ARBA00047645"/>
    </source>
</evidence>